<feature type="transmembrane region" description="Helical" evidence="1">
    <location>
        <begin position="47"/>
        <end position="67"/>
    </location>
</feature>
<dbReference type="PANTHER" id="PTHR39419:SF1">
    <property type="entry name" value="SLL0814 PROTEIN"/>
    <property type="match status" value="1"/>
</dbReference>
<evidence type="ECO:0000313" key="3">
    <source>
        <dbReference type="Proteomes" id="UP001476807"/>
    </source>
</evidence>
<gene>
    <name evidence="2" type="ORF">ABS362_15975</name>
</gene>
<feature type="transmembrane region" description="Helical" evidence="1">
    <location>
        <begin position="208"/>
        <end position="225"/>
    </location>
</feature>
<dbReference type="Proteomes" id="UP001476807">
    <property type="component" value="Unassembled WGS sequence"/>
</dbReference>
<feature type="transmembrane region" description="Helical" evidence="1">
    <location>
        <begin position="20"/>
        <end position="41"/>
    </location>
</feature>
<dbReference type="InterPro" id="IPR007354">
    <property type="entry name" value="CruF-like"/>
</dbReference>
<feature type="transmembrane region" description="Helical" evidence="1">
    <location>
        <begin position="74"/>
        <end position="96"/>
    </location>
</feature>
<keyword evidence="1" id="KW-1133">Transmembrane helix</keyword>
<keyword evidence="3" id="KW-1185">Reference proteome</keyword>
<comment type="caution">
    <text evidence="2">The sequence shown here is derived from an EMBL/GenBank/DDBJ whole genome shotgun (WGS) entry which is preliminary data.</text>
</comment>
<name>A0ABV1RXC6_9BACT</name>
<dbReference type="EMBL" id="JBEOKT010000017">
    <property type="protein sequence ID" value="MER2999052.1"/>
    <property type="molecule type" value="Genomic_DNA"/>
</dbReference>
<proteinExistence type="predicted"/>
<dbReference type="RefSeq" id="WP_350413618.1">
    <property type="nucleotide sequence ID" value="NZ_JBEOKT010000017.1"/>
</dbReference>
<evidence type="ECO:0000256" key="1">
    <source>
        <dbReference type="SAM" id="Phobius"/>
    </source>
</evidence>
<dbReference type="Pfam" id="PF04240">
    <property type="entry name" value="Caroten_synth"/>
    <property type="match status" value="1"/>
</dbReference>
<keyword evidence="1" id="KW-0472">Membrane</keyword>
<evidence type="ECO:0000313" key="2">
    <source>
        <dbReference type="EMBL" id="MER2999052.1"/>
    </source>
</evidence>
<protein>
    <submittedName>
        <fullName evidence="2">Carotenoid biosynthesis protein</fullName>
    </submittedName>
</protein>
<feature type="transmembrane region" description="Helical" evidence="1">
    <location>
        <begin position="179"/>
        <end position="196"/>
    </location>
</feature>
<accession>A0ABV1RXC6</accession>
<feature type="transmembrane region" description="Helical" evidence="1">
    <location>
        <begin position="116"/>
        <end position="135"/>
    </location>
</feature>
<organism evidence="2 3">
    <name type="scientific">Pontibacter populi</name>
    <dbReference type="NCBI Taxonomy" id="890055"/>
    <lineage>
        <taxon>Bacteria</taxon>
        <taxon>Pseudomonadati</taxon>
        <taxon>Bacteroidota</taxon>
        <taxon>Cytophagia</taxon>
        <taxon>Cytophagales</taxon>
        <taxon>Hymenobacteraceae</taxon>
        <taxon>Pontibacter</taxon>
    </lineage>
</organism>
<reference evidence="2 3" key="1">
    <citation type="submission" date="2024-06" db="EMBL/GenBank/DDBJ databases">
        <title>Pontibacter populi HYL7-15.</title>
        <authorList>
            <person name="Kim M.K."/>
        </authorList>
    </citation>
    <scope>NUCLEOTIDE SEQUENCE [LARGE SCALE GENOMIC DNA]</scope>
    <source>
        <strain evidence="2 3">HYL7-15</strain>
    </source>
</reference>
<dbReference type="PANTHER" id="PTHR39419">
    <property type="entry name" value="SLL0814 PROTEIN"/>
    <property type="match status" value="1"/>
</dbReference>
<feature type="transmembrane region" description="Helical" evidence="1">
    <location>
        <begin position="142"/>
        <end position="159"/>
    </location>
</feature>
<sequence>MIKTIEDSMTTMSEKTTRAIGFWVCLAVLVIFHIVGFWGLMFSGRPMYFQELTPLNLMLTNVLLFSLHRTWNNTFLVFAAVVTIAGFMAEVLGVHTGLLFGQYTYGEALGTKLWDVPLLIGLNWLMLIYSTGTIVNKLKANLLVKTLAGAVLMVVLDFFMEPVAMQFDFWDWQGDMIPLSNYAGWFGLAFLLQLYFQATDVNKQNALAPYVYLVQLLFFIGLYSML</sequence>
<keyword evidence="1" id="KW-0812">Transmembrane</keyword>